<dbReference type="OrthoDB" id="3855669at2"/>
<protein>
    <submittedName>
        <fullName evidence="1">Uncharacterized protein</fullName>
    </submittedName>
</protein>
<reference evidence="1 2" key="1">
    <citation type="submission" date="2019-03" db="EMBL/GenBank/DDBJ databases">
        <title>Draft genome sequences of novel Actinobacteria.</title>
        <authorList>
            <person name="Sahin N."/>
            <person name="Ay H."/>
            <person name="Saygin H."/>
        </authorList>
    </citation>
    <scope>NUCLEOTIDE SEQUENCE [LARGE SCALE GENOMIC DNA]</scope>
    <source>
        <strain evidence="1 2">DSM 41900</strain>
    </source>
</reference>
<evidence type="ECO:0000313" key="2">
    <source>
        <dbReference type="Proteomes" id="UP000295345"/>
    </source>
</evidence>
<dbReference type="Proteomes" id="UP000295345">
    <property type="component" value="Unassembled WGS sequence"/>
</dbReference>
<evidence type="ECO:0000313" key="1">
    <source>
        <dbReference type="EMBL" id="TDC73780.1"/>
    </source>
</evidence>
<keyword evidence="2" id="KW-1185">Reference proteome</keyword>
<dbReference type="AlphaFoldDB" id="A0A4R4T9J8"/>
<sequence length="66" mass="7115">MGATARDTARDRVGRVMAHECGRVWLRPLGGGCEWAARPGDVEPVSLSESLSPLVAEANRRSAEPR</sequence>
<comment type="caution">
    <text evidence="1">The sequence shown here is derived from an EMBL/GenBank/DDBJ whole genome shotgun (WGS) entry which is preliminary data.</text>
</comment>
<dbReference type="EMBL" id="SMKI01000183">
    <property type="protein sequence ID" value="TDC73780.1"/>
    <property type="molecule type" value="Genomic_DNA"/>
</dbReference>
<name>A0A4R4T9J8_9ACTN</name>
<gene>
    <name evidence="1" type="ORF">E1283_18120</name>
</gene>
<organism evidence="1 2">
    <name type="scientific">Streptomyces hainanensis</name>
    <dbReference type="NCBI Taxonomy" id="402648"/>
    <lineage>
        <taxon>Bacteria</taxon>
        <taxon>Bacillati</taxon>
        <taxon>Actinomycetota</taxon>
        <taxon>Actinomycetes</taxon>
        <taxon>Kitasatosporales</taxon>
        <taxon>Streptomycetaceae</taxon>
        <taxon>Streptomyces</taxon>
    </lineage>
</organism>
<proteinExistence type="predicted"/>
<accession>A0A4R4T9J8</accession>